<accession>A0A3A6PR94</accession>
<dbReference type="Gene3D" id="3.30.530.20">
    <property type="match status" value="1"/>
</dbReference>
<dbReference type="RefSeq" id="WP_120101636.1">
    <property type="nucleotide sequence ID" value="NZ_QKNY01000005.1"/>
</dbReference>
<dbReference type="CDD" id="cd07812">
    <property type="entry name" value="SRPBCC"/>
    <property type="match status" value="1"/>
</dbReference>
<dbReference type="Proteomes" id="UP000276588">
    <property type="component" value="Unassembled WGS sequence"/>
</dbReference>
<dbReference type="OrthoDB" id="167073at2157"/>
<dbReference type="InterPro" id="IPR019587">
    <property type="entry name" value="Polyketide_cyclase/dehydratase"/>
</dbReference>
<organism evidence="1 2">
    <name type="scientific">Halonotius aquaticus</name>
    <dbReference type="NCBI Taxonomy" id="2216978"/>
    <lineage>
        <taxon>Archaea</taxon>
        <taxon>Methanobacteriati</taxon>
        <taxon>Methanobacteriota</taxon>
        <taxon>Stenosarchaea group</taxon>
        <taxon>Halobacteria</taxon>
        <taxon>Halobacteriales</taxon>
        <taxon>Haloferacaceae</taxon>
        <taxon>Halonotius</taxon>
    </lineage>
</organism>
<reference evidence="1 2" key="1">
    <citation type="submission" date="2018-06" db="EMBL/GenBank/DDBJ databases">
        <title>Halonotius sp. F13-13 a new haloarchaeeon isolated from a solar saltern from Isla Cristina, Huelva, Spain.</title>
        <authorList>
            <person name="Duran-Viseras A."/>
            <person name="Sanchez-Porro C."/>
            <person name="Ventosa A."/>
        </authorList>
    </citation>
    <scope>NUCLEOTIDE SEQUENCE [LARGE SCALE GENOMIC DNA]</scope>
    <source>
        <strain evidence="1 2">F13-13</strain>
    </source>
</reference>
<dbReference type="Pfam" id="PF10604">
    <property type="entry name" value="Polyketide_cyc2"/>
    <property type="match status" value="1"/>
</dbReference>
<dbReference type="EMBL" id="QKNY01000005">
    <property type="protein sequence ID" value="RJX44203.1"/>
    <property type="molecule type" value="Genomic_DNA"/>
</dbReference>
<sequence>MDTIVVRTTVYADAEEVYEFLLDFPGYANYSKYLTNVRVRTGDGGVGTQYALRFAWWKLSYTAHSEVVAVDPPEEIDWRITKDIDANGQWAIDPLETLPADAPDDATAACQVTFQVAFDPDSADAGVLNLPALVSFGWVLERAIPLIRGEAERVVQRAVADLEARNRPVDLTIETDSRYL</sequence>
<protein>
    <submittedName>
        <fullName evidence="1">SRPBCC family protein</fullName>
    </submittedName>
</protein>
<dbReference type="InterPro" id="IPR023393">
    <property type="entry name" value="START-like_dom_sf"/>
</dbReference>
<gene>
    <name evidence="1" type="ORF">DM826_03775</name>
</gene>
<evidence type="ECO:0000313" key="2">
    <source>
        <dbReference type="Proteomes" id="UP000276588"/>
    </source>
</evidence>
<evidence type="ECO:0000313" key="1">
    <source>
        <dbReference type="EMBL" id="RJX44203.1"/>
    </source>
</evidence>
<dbReference type="AlphaFoldDB" id="A0A3A6PR94"/>
<comment type="caution">
    <text evidence="1">The sequence shown here is derived from an EMBL/GenBank/DDBJ whole genome shotgun (WGS) entry which is preliminary data.</text>
</comment>
<name>A0A3A6PR94_9EURY</name>
<proteinExistence type="predicted"/>
<keyword evidence="2" id="KW-1185">Reference proteome</keyword>
<dbReference type="SUPFAM" id="SSF55961">
    <property type="entry name" value="Bet v1-like"/>
    <property type="match status" value="1"/>
</dbReference>